<dbReference type="EMBL" id="JALIRP010000004">
    <property type="protein sequence ID" value="MCJ8012200.1"/>
    <property type="molecule type" value="Genomic_DNA"/>
</dbReference>
<organism evidence="2 3">
    <name type="scientific">Paenibacillus mangrovi</name>
    <dbReference type="NCBI Taxonomy" id="2931978"/>
    <lineage>
        <taxon>Bacteria</taxon>
        <taxon>Bacillati</taxon>
        <taxon>Bacillota</taxon>
        <taxon>Bacilli</taxon>
        <taxon>Bacillales</taxon>
        <taxon>Paenibacillaceae</taxon>
        <taxon>Paenibacillus</taxon>
    </lineage>
</organism>
<protein>
    <submittedName>
        <fullName evidence="2">DUF4240 domain-containing protein</fullName>
    </submittedName>
</protein>
<sequence length="301" mass="35069">MKTKKTNAHPGDLFVVVLPDGRYGAIRIINQVDKSLLIAVTTYLEPRIPSVSDQQLQMILIQNRFSYKNESAISWYDGKIPKDFLYIGNIPVSEHEKMVECNKYSGSLSSSCAHPVYWEWRWLNDRENYENEIQAERLKREEENKHRIHVPKQMMTDVEFWTYISMLDLQQKDEEDAASPLVMKLAKTSVSNIKRFDETLAYKLYLLDTKEHAKQIGEFAYNEEEDYISADGFLYARCAAVAKGKFFYELALNSPCDMPKDEGFEILISIAHEAYVKRTGKEYYYGTGCSYESFENKEGWR</sequence>
<dbReference type="Pfam" id="PF14024">
    <property type="entry name" value="DUF4240"/>
    <property type="match status" value="1"/>
</dbReference>
<accession>A0A9X1WRP5</accession>
<dbReference type="AlphaFoldDB" id="A0A9X1WRP5"/>
<evidence type="ECO:0000259" key="1">
    <source>
        <dbReference type="Pfam" id="PF14024"/>
    </source>
</evidence>
<gene>
    <name evidence="2" type="ORF">MUG84_10675</name>
</gene>
<dbReference type="Proteomes" id="UP001139347">
    <property type="component" value="Unassembled WGS sequence"/>
</dbReference>
<dbReference type="InterPro" id="IPR025334">
    <property type="entry name" value="DUF4240"/>
</dbReference>
<dbReference type="RefSeq" id="WP_244724985.1">
    <property type="nucleotide sequence ID" value="NZ_JALIRP010000004.1"/>
</dbReference>
<proteinExistence type="predicted"/>
<comment type="caution">
    <text evidence="2">The sequence shown here is derived from an EMBL/GenBank/DDBJ whole genome shotgun (WGS) entry which is preliminary data.</text>
</comment>
<evidence type="ECO:0000313" key="2">
    <source>
        <dbReference type="EMBL" id="MCJ8012200.1"/>
    </source>
</evidence>
<keyword evidence="3" id="KW-1185">Reference proteome</keyword>
<name>A0A9X1WRP5_9BACL</name>
<feature type="domain" description="DUF4240" evidence="1">
    <location>
        <begin position="155"/>
        <end position="276"/>
    </location>
</feature>
<reference evidence="2" key="1">
    <citation type="submission" date="2022-04" db="EMBL/GenBank/DDBJ databases">
        <title>Paenibacillus mangrovi sp. nov., a novel endophytic bacterium isolated from bark of Kandelia candel.</title>
        <authorList>
            <person name="Tuo L."/>
        </authorList>
    </citation>
    <scope>NUCLEOTIDE SEQUENCE</scope>
    <source>
        <strain evidence="2">KQZ6P-2</strain>
    </source>
</reference>
<evidence type="ECO:0000313" key="3">
    <source>
        <dbReference type="Proteomes" id="UP001139347"/>
    </source>
</evidence>